<dbReference type="InterPro" id="IPR012677">
    <property type="entry name" value="Nucleotide-bd_a/b_plait_sf"/>
</dbReference>
<dbReference type="Proteomes" id="UP000076502">
    <property type="component" value="Unassembled WGS sequence"/>
</dbReference>
<reference evidence="3 4" key="1">
    <citation type="submission" date="2015-07" db="EMBL/GenBank/DDBJ databases">
        <title>The genome of Dufourea novaeangliae.</title>
        <authorList>
            <person name="Pan H."/>
            <person name="Kapheim K."/>
        </authorList>
    </citation>
    <scope>NUCLEOTIDE SEQUENCE [LARGE SCALE GENOMIC DNA]</scope>
    <source>
        <strain evidence="3">0120121106</strain>
        <tissue evidence="3">Whole body</tissue>
    </source>
</reference>
<keyword evidence="4" id="KW-1185">Reference proteome</keyword>
<evidence type="ECO:0000256" key="1">
    <source>
        <dbReference type="ARBA" id="ARBA00022884"/>
    </source>
</evidence>
<evidence type="ECO:0000313" key="3">
    <source>
        <dbReference type="EMBL" id="KZC07611.1"/>
    </source>
</evidence>
<dbReference type="SUPFAM" id="SSF54928">
    <property type="entry name" value="RNA-binding domain, RBD"/>
    <property type="match status" value="1"/>
</dbReference>
<dbReference type="Gene3D" id="3.30.70.330">
    <property type="match status" value="1"/>
</dbReference>
<keyword evidence="1" id="KW-0694">RNA-binding</keyword>
<feature type="domain" description="RRM" evidence="2">
    <location>
        <begin position="52"/>
        <end position="88"/>
    </location>
</feature>
<organism evidence="3 4">
    <name type="scientific">Dufourea novaeangliae</name>
    <name type="common">Sweat bee</name>
    <dbReference type="NCBI Taxonomy" id="178035"/>
    <lineage>
        <taxon>Eukaryota</taxon>
        <taxon>Metazoa</taxon>
        <taxon>Ecdysozoa</taxon>
        <taxon>Arthropoda</taxon>
        <taxon>Hexapoda</taxon>
        <taxon>Insecta</taxon>
        <taxon>Pterygota</taxon>
        <taxon>Neoptera</taxon>
        <taxon>Endopterygota</taxon>
        <taxon>Hymenoptera</taxon>
        <taxon>Apocrita</taxon>
        <taxon>Aculeata</taxon>
        <taxon>Apoidea</taxon>
        <taxon>Anthophila</taxon>
        <taxon>Halictidae</taxon>
        <taxon>Rophitinae</taxon>
        <taxon>Dufourea</taxon>
    </lineage>
</organism>
<gene>
    <name evidence="3" type="ORF">WN55_08383</name>
</gene>
<dbReference type="AlphaFoldDB" id="A0A154P6Z1"/>
<proteinExistence type="predicted"/>
<dbReference type="EMBL" id="KQ434827">
    <property type="protein sequence ID" value="KZC07611.1"/>
    <property type="molecule type" value="Genomic_DNA"/>
</dbReference>
<evidence type="ECO:0000259" key="2">
    <source>
        <dbReference type="Pfam" id="PF00076"/>
    </source>
</evidence>
<name>A0A154P6Z1_DUFNO</name>
<accession>A0A154P6Z1</accession>
<dbReference type="InterPro" id="IPR000504">
    <property type="entry name" value="RRM_dom"/>
</dbReference>
<dbReference type="GO" id="GO:0003723">
    <property type="term" value="F:RNA binding"/>
    <property type="evidence" value="ECO:0007669"/>
    <property type="project" value="UniProtKB-KW"/>
</dbReference>
<sequence>MSTLARGRTETSWPDLTWWQPSSPSFEDGHSGVNEDSERVYEPHQLSLLWGLVPDLLRESLREYFTKYGDITEVMVMKDPTTRRSRLTSLITLTWATTIDTKSPSETHQHNFPASIALDRPTGGARLEMYGAAVHGRALRRCDYGIARINEYTKGQAGGILRFGARLQAFDDVAGFAGLVNQSTGTTSESQGSVWPGGYNRIIRAGSD</sequence>
<dbReference type="InterPro" id="IPR035979">
    <property type="entry name" value="RBD_domain_sf"/>
</dbReference>
<dbReference type="Pfam" id="PF00076">
    <property type="entry name" value="RRM_1"/>
    <property type="match status" value="1"/>
</dbReference>
<dbReference type="STRING" id="178035.A0A154P6Z1"/>
<evidence type="ECO:0000313" key="4">
    <source>
        <dbReference type="Proteomes" id="UP000076502"/>
    </source>
</evidence>
<protein>
    <submittedName>
        <fullName evidence="3">RNA-binding protein Musashi like protein Rbp6</fullName>
    </submittedName>
</protein>